<protein>
    <submittedName>
        <fullName evidence="1">Putative gpi anchored</fullName>
    </submittedName>
</protein>
<dbReference type="Pfam" id="PF00300">
    <property type="entry name" value="His_Phos_1"/>
    <property type="match status" value="1"/>
</dbReference>
<comment type="caution">
    <text evidence="1">The sequence shown here is derived from an EMBL/GenBank/DDBJ whole genome shotgun (WGS) entry which is preliminary data.</text>
</comment>
<proteinExistence type="predicted"/>
<name>A0A0G2FV79_9PEZI</name>
<evidence type="ECO:0000313" key="1">
    <source>
        <dbReference type="EMBL" id="KKY37809.1"/>
    </source>
</evidence>
<dbReference type="InterPro" id="IPR029033">
    <property type="entry name" value="His_PPase_superfam"/>
</dbReference>
<sequence>MASSPPVYSEQTIRNATCTKTQPVVLDPVNIRPRGGFEAALSNGPSSSDDETKIIYAVRHGNTPHNEDFETWGKPAAWRYLSGLAKNFDPQITPEGVLSTARAGRFLRDMVRTESAPRPVMIYSSPLRRCVETSIHMIKQAGLDRPRPDGHRPPVMLRVKEGLREWMGYGHGHQSDRKGSRAEIQALVEQLQTNLGVGVPYELDVPEQEHFHDEVYLDVDRRVRGVLDDMYSDADSGTCVMLMLHSRSNKSLLRVLGHPPADVDSFEVANCAVLPYRVTRRGLARGEVAARAAYEDAQWHEDHRNAEASKNAMSRQAIEDVRAWGSDPRSRHRLDSLRDLLRFHMGQGDPATGSALNMLEEDLKPPQY</sequence>
<reference evidence="1 2" key="2">
    <citation type="submission" date="2015-05" db="EMBL/GenBank/DDBJ databases">
        <authorList>
            <person name="Morales-Cruz A."/>
            <person name="Amrine K.C."/>
            <person name="Cantu D."/>
        </authorList>
    </citation>
    <scope>NUCLEOTIDE SEQUENCE [LARGE SCALE GENOMIC DNA]</scope>
    <source>
        <strain evidence="1">DA912</strain>
    </source>
</reference>
<dbReference type="InterPro" id="IPR051710">
    <property type="entry name" value="Phosphatase_SH3-domain"/>
</dbReference>
<dbReference type="OrthoDB" id="5186267at2759"/>
<dbReference type="PANTHER" id="PTHR16469">
    <property type="entry name" value="UBIQUITIN-ASSOCIATED AND SH3 DOMAIN-CONTAINING BA-RELATED"/>
    <property type="match status" value="1"/>
</dbReference>
<dbReference type="PANTHER" id="PTHR16469:SF27">
    <property type="entry name" value="UBIQUITIN-ASSOCIATED AND SH3 DOMAIN-CONTAINING BA-RELATED"/>
    <property type="match status" value="1"/>
</dbReference>
<evidence type="ECO:0000313" key="2">
    <source>
        <dbReference type="Proteomes" id="UP000034680"/>
    </source>
</evidence>
<dbReference type="Gene3D" id="3.40.50.1240">
    <property type="entry name" value="Phosphoglycerate mutase-like"/>
    <property type="match status" value="1"/>
</dbReference>
<dbReference type="EMBL" id="LCUC01000068">
    <property type="protein sequence ID" value="KKY37809.1"/>
    <property type="molecule type" value="Genomic_DNA"/>
</dbReference>
<accession>A0A0G2FV79</accession>
<dbReference type="CDD" id="cd07067">
    <property type="entry name" value="HP_PGM_like"/>
    <property type="match status" value="1"/>
</dbReference>
<dbReference type="InterPro" id="IPR013078">
    <property type="entry name" value="His_Pase_superF_clade-1"/>
</dbReference>
<reference evidence="1 2" key="1">
    <citation type="submission" date="2015-05" db="EMBL/GenBank/DDBJ databases">
        <title>Distinctive expansion of gene families associated with plant cell wall degradation and secondary metabolism in the genomes of grapevine trunk pathogens.</title>
        <authorList>
            <person name="Lawrence D.P."/>
            <person name="Travadon R."/>
            <person name="Rolshausen P.E."/>
            <person name="Baumgartner K."/>
        </authorList>
    </citation>
    <scope>NUCLEOTIDE SEQUENCE [LARGE SCALE GENOMIC DNA]</scope>
    <source>
        <strain evidence="1">DA912</strain>
    </source>
</reference>
<dbReference type="Proteomes" id="UP000034680">
    <property type="component" value="Unassembled WGS sequence"/>
</dbReference>
<dbReference type="AlphaFoldDB" id="A0A0G2FV79"/>
<gene>
    <name evidence="1" type="ORF">UCDDA912_g02244</name>
</gene>
<organism evidence="1 2">
    <name type="scientific">Diaporthe ampelina</name>
    <dbReference type="NCBI Taxonomy" id="1214573"/>
    <lineage>
        <taxon>Eukaryota</taxon>
        <taxon>Fungi</taxon>
        <taxon>Dikarya</taxon>
        <taxon>Ascomycota</taxon>
        <taxon>Pezizomycotina</taxon>
        <taxon>Sordariomycetes</taxon>
        <taxon>Sordariomycetidae</taxon>
        <taxon>Diaporthales</taxon>
        <taxon>Diaporthaceae</taxon>
        <taxon>Diaporthe</taxon>
    </lineage>
</organism>
<dbReference type="SUPFAM" id="SSF53254">
    <property type="entry name" value="Phosphoglycerate mutase-like"/>
    <property type="match status" value="1"/>
</dbReference>
<keyword evidence="2" id="KW-1185">Reference proteome</keyword>